<dbReference type="EMBL" id="VOXD01000013">
    <property type="protein sequence ID" value="TXF89559.1"/>
    <property type="molecule type" value="Genomic_DNA"/>
</dbReference>
<keyword evidence="4" id="KW-0808">Transferase</keyword>
<feature type="domain" description="Histidine kinase" evidence="7">
    <location>
        <begin position="252"/>
        <end position="471"/>
    </location>
</feature>
<keyword evidence="5 8" id="KW-0418">Kinase</keyword>
<dbReference type="InterPro" id="IPR036890">
    <property type="entry name" value="HATPase_C_sf"/>
</dbReference>
<name>A0A5C7FIA1_9BACT</name>
<dbReference type="InterPro" id="IPR003661">
    <property type="entry name" value="HisK_dim/P_dom"/>
</dbReference>
<dbReference type="InterPro" id="IPR003594">
    <property type="entry name" value="HATPase_dom"/>
</dbReference>
<dbReference type="InterPro" id="IPR004358">
    <property type="entry name" value="Sig_transdc_His_kin-like_C"/>
</dbReference>
<evidence type="ECO:0000256" key="4">
    <source>
        <dbReference type="ARBA" id="ARBA00022679"/>
    </source>
</evidence>
<dbReference type="GO" id="GO:0000155">
    <property type="term" value="F:phosphorelay sensor kinase activity"/>
    <property type="evidence" value="ECO:0007669"/>
    <property type="project" value="InterPro"/>
</dbReference>
<dbReference type="AlphaFoldDB" id="A0A5C7FIA1"/>
<keyword evidence="6" id="KW-0472">Membrane</keyword>
<dbReference type="Proteomes" id="UP000321907">
    <property type="component" value="Unassembled WGS sequence"/>
</dbReference>
<evidence type="ECO:0000313" key="8">
    <source>
        <dbReference type="EMBL" id="TXF89559.1"/>
    </source>
</evidence>
<protein>
    <recommendedName>
        <fullName evidence="2">histidine kinase</fullName>
        <ecNumber evidence="2">2.7.13.3</ecNumber>
    </recommendedName>
</protein>
<dbReference type="Pfam" id="PF02518">
    <property type="entry name" value="HATPase_c"/>
    <property type="match status" value="1"/>
</dbReference>
<dbReference type="PRINTS" id="PR00344">
    <property type="entry name" value="BCTRLSENSOR"/>
</dbReference>
<dbReference type="PANTHER" id="PTHR43547:SF2">
    <property type="entry name" value="HYBRID SIGNAL TRANSDUCTION HISTIDINE KINASE C"/>
    <property type="match status" value="1"/>
</dbReference>
<evidence type="ECO:0000259" key="7">
    <source>
        <dbReference type="PROSITE" id="PS50109"/>
    </source>
</evidence>
<accession>A0A5C7FIA1</accession>
<dbReference type="SMART" id="SM00387">
    <property type="entry name" value="HATPase_c"/>
    <property type="match status" value="1"/>
</dbReference>
<feature type="transmembrane region" description="Helical" evidence="6">
    <location>
        <begin position="7"/>
        <end position="25"/>
    </location>
</feature>
<keyword evidence="6" id="KW-1133">Transmembrane helix</keyword>
<evidence type="ECO:0000256" key="6">
    <source>
        <dbReference type="SAM" id="Phobius"/>
    </source>
</evidence>
<dbReference type="SMART" id="SM00388">
    <property type="entry name" value="HisKA"/>
    <property type="match status" value="1"/>
</dbReference>
<dbReference type="Gene3D" id="1.10.287.130">
    <property type="match status" value="1"/>
</dbReference>
<proteinExistence type="predicted"/>
<dbReference type="PROSITE" id="PS50109">
    <property type="entry name" value="HIS_KIN"/>
    <property type="match status" value="1"/>
</dbReference>
<dbReference type="Pfam" id="PF00512">
    <property type="entry name" value="HisKA"/>
    <property type="match status" value="1"/>
</dbReference>
<evidence type="ECO:0000313" key="9">
    <source>
        <dbReference type="Proteomes" id="UP000321907"/>
    </source>
</evidence>
<evidence type="ECO:0000256" key="3">
    <source>
        <dbReference type="ARBA" id="ARBA00022553"/>
    </source>
</evidence>
<evidence type="ECO:0000256" key="1">
    <source>
        <dbReference type="ARBA" id="ARBA00000085"/>
    </source>
</evidence>
<comment type="caution">
    <text evidence="8">The sequence shown here is derived from an EMBL/GenBank/DDBJ whole genome shotgun (WGS) entry which is preliminary data.</text>
</comment>
<gene>
    <name evidence="8" type="ORF">FUA23_10165</name>
</gene>
<comment type="catalytic activity">
    <reaction evidence="1">
        <text>ATP + protein L-histidine = ADP + protein N-phospho-L-histidine.</text>
        <dbReference type="EC" id="2.7.13.3"/>
    </reaction>
</comment>
<evidence type="ECO:0000256" key="2">
    <source>
        <dbReference type="ARBA" id="ARBA00012438"/>
    </source>
</evidence>
<reference evidence="8 9" key="1">
    <citation type="submission" date="2019-08" db="EMBL/GenBank/DDBJ databases">
        <title>Lewinella sp. strain SSH13 Genome sequencing and assembly.</title>
        <authorList>
            <person name="Kim I."/>
        </authorList>
    </citation>
    <scope>NUCLEOTIDE SEQUENCE [LARGE SCALE GENOMIC DNA]</scope>
    <source>
        <strain evidence="8 9">SSH13</strain>
    </source>
</reference>
<dbReference type="SUPFAM" id="SSF47384">
    <property type="entry name" value="Homodimeric domain of signal transducing histidine kinase"/>
    <property type="match status" value="1"/>
</dbReference>
<dbReference type="EC" id="2.7.13.3" evidence="2"/>
<organism evidence="8 9">
    <name type="scientific">Neolewinella aurantiaca</name>
    <dbReference type="NCBI Taxonomy" id="2602767"/>
    <lineage>
        <taxon>Bacteria</taxon>
        <taxon>Pseudomonadati</taxon>
        <taxon>Bacteroidota</taxon>
        <taxon>Saprospiria</taxon>
        <taxon>Saprospirales</taxon>
        <taxon>Lewinellaceae</taxon>
        <taxon>Neolewinella</taxon>
    </lineage>
</organism>
<dbReference type="CDD" id="cd00082">
    <property type="entry name" value="HisKA"/>
    <property type="match status" value="1"/>
</dbReference>
<dbReference type="PANTHER" id="PTHR43547">
    <property type="entry name" value="TWO-COMPONENT HISTIDINE KINASE"/>
    <property type="match status" value="1"/>
</dbReference>
<feature type="transmembrane region" description="Helical" evidence="6">
    <location>
        <begin position="211"/>
        <end position="237"/>
    </location>
</feature>
<sequence length="472" mass="53122">MSKRTIYLIVGLIISAIVGVIWLQLEMIQTAMEVNAQRYDEAVQDALKFAANEQEVYETALVNNQINGYTERLGRLSGKLPTTGILDRKLGSGLSSGWESNAPQLAVNNRIKNQDLEERVNRDMLHKDLTTQFINANLDRNLAYGVFDVRKQEFIIRNGRPLSKIGADTARHSDLMNSSYRVSLFDDKDGQPRGYIIAYSPEKDDVIFDSIWYNLALSFLFVSIILGCFIYTIYVILFQKKLSEMKTDFINNMTHEFKTPIATISLATDSIVSPKVSSDPDKVQRFARIIKQENKRMNDQVEKVLQMAKLDKNKLKLNISEVDLNDVVTDAAVYIGLQVEPRGGTVETDLQAEPAIVQGDLTHISSLINNLLDNANKYSPESPKILVSTRNVSKGVEVTVKDHGLGMTREARKNIFDRFYRVHTGDRHDVKGFGLGLSYVKTITEVHNGTINVKSEIGKGSSFIVTFPYLQD</sequence>
<dbReference type="InterPro" id="IPR005467">
    <property type="entry name" value="His_kinase_dom"/>
</dbReference>
<dbReference type="OrthoDB" id="1933776at2"/>
<dbReference type="FunFam" id="3.30.565.10:FF:000006">
    <property type="entry name" value="Sensor histidine kinase WalK"/>
    <property type="match status" value="1"/>
</dbReference>
<keyword evidence="3" id="KW-0597">Phosphoprotein</keyword>
<dbReference type="RefSeq" id="WP_147930633.1">
    <property type="nucleotide sequence ID" value="NZ_VOXD01000013.1"/>
</dbReference>
<evidence type="ECO:0000256" key="5">
    <source>
        <dbReference type="ARBA" id="ARBA00022777"/>
    </source>
</evidence>
<dbReference type="InterPro" id="IPR036097">
    <property type="entry name" value="HisK_dim/P_sf"/>
</dbReference>
<keyword evidence="9" id="KW-1185">Reference proteome</keyword>
<keyword evidence="6" id="KW-0812">Transmembrane</keyword>
<dbReference type="Gene3D" id="3.30.565.10">
    <property type="entry name" value="Histidine kinase-like ATPase, C-terminal domain"/>
    <property type="match status" value="1"/>
</dbReference>
<dbReference type="SUPFAM" id="SSF55874">
    <property type="entry name" value="ATPase domain of HSP90 chaperone/DNA topoisomerase II/histidine kinase"/>
    <property type="match status" value="1"/>
</dbReference>